<name>A0A370N8E6_9BURK</name>
<dbReference type="Proteomes" id="UP000254875">
    <property type="component" value="Unassembled WGS sequence"/>
</dbReference>
<comment type="caution">
    <text evidence="1">The sequence shown here is derived from an EMBL/GenBank/DDBJ whole genome shotgun (WGS) entry which is preliminary data.</text>
</comment>
<organism evidence="1 2">
    <name type="scientific">Paraburkholderia lacunae</name>
    <dbReference type="NCBI Taxonomy" id="2211104"/>
    <lineage>
        <taxon>Bacteria</taxon>
        <taxon>Pseudomonadati</taxon>
        <taxon>Pseudomonadota</taxon>
        <taxon>Betaproteobacteria</taxon>
        <taxon>Burkholderiales</taxon>
        <taxon>Burkholderiaceae</taxon>
        <taxon>Paraburkholderia</taxon>
    </lineage>
</organism>
<evidence type="ECO:0000313" key="2">
    <source>
        <dbReference type="Proteomes" id="UP000254875"/>
    </source>
</evidence>
<accession>A0A370N8E6</accession>
<keyword evidence="2" id="KW-1185">Reference proteome</keyword>
<sequence length="128" mass="14676">MWVIDLSAKFFGRLNYGRFIIKSAIERNPNLKVPDKFSSRGLCEPIDVTKLKTSDFLLLDKRPTDSNEDPYCYDPTYLEVGGGKLTIATSRGPATRSDLEHVVNSVSALDRKRLMRVLDTLRQWQLRQ</sequence>
<dbReference type="EMBL" id="QHKS01000009">
    <property type="protein sequence ID" value="RDK01852.1"/>
    <property type="molecule type" value="Genomic_DNA"/>
</dbReference>
<gene>
    <name evidence="1" type="ORF">DLM46_15945</name>
</gene>
<proteinExistence type="predicted"/>
<protein>
    <submittedName>
        <fullName evidence="1">Uncharacterized protein</fullName>
    </submittedName>
</protein>
<reference evidence="2" key="1">
    <citation type="submission" date="2018-05" db="EMBL/GenBank/DDBJ databases">
        <authorList>
            <person name="Feng T."/>
        </authorList>
    </citation>
    <scope>NUCLEOTIDE SEQUENCE [LARGE SCALE GENOMIC DNA]</scope>
    <source>
        <strain evidence="2">S27</strain>
    </source>
</reference>
<evidence type="ECO:0000313" key="1">
    <source>
        <dbReference type="EMBL" id="RDK01852.1"/>
    </source>
</evidence>
<dbReference type="AlphaFoldDB" id="A0A370N8E6"/>